<accession>A0A2T3KYZ5</accession>
<reference evidence="2 3" key="1">
    <citation type="submission" date="2018-03" db="EMBL/GenBank/DDBJ databases">
        <title>Whole genome sequencing of Histamine producing bacteria.</title>
        <authorList>
            <person name="Butler K."/>
        </authorList>
    </citation>
    <scope>NUCLEOTIDE SEQUENCE [LARGE SCALE GENOMIC DNA]</scope>
    <source>
        <strain evidence="2 3">Res.4.1</strain>
    </source>
</reference>
<dbReference type="Proteomes" id="UP000240530">
    <property type="component" value="Unassembled WGS sequence"/>
</dbReference>
<evidence type="ECO:0008006" key="4">
    <source>
        <dbReference type="Google" id="ProtNLM"/>
    </source>
</evidence>
<proteinExistence type="predicted"/>
<dbReference type="InterPro" id="IPR011044">
    <property type="entry name" value="Quino_amine_DH_bsu"/>
</dbReference>
<protein>
    <recommendedName>
        <fullName evidence="4">WD40 repeat domain-containing protein</fullName>
    </recommendedName>
</protein>
<sequence length="302" mass="34522">MFKKILPCAILLAFNAHALPQDVASNFSQLNGYMTWDNHQEIKLEGNTYHPQGMVKIGDYFYISSVEVIEQPTKYSKPMQGLDRTAGKGKGHLFKFDKTGKLVAQVTFGEGDIYHPGGLDFDGKNIWMPVAEYRPHSHSNIYKVDPNSLEITKQFTVNDHIGALSYDPETETLYGGTWGSREFYTWPLKDNKANPQSTTVKNTSYYIDYQDCKFTSEHFLVCSGLKKYTVNGKEEVAFGGLELIDTRSMTLSQQMPVDAWIKPNLPMTQNPFWIEKEHESLTFYFAPEDNKTSIYVYKEHNS</sequence>
<dbReference type="EMBL" id="PYNS01000002">
    <property type="protein sequence ID" value="PSV13029.1"/>
    <property type="molecule type" value="Genomic_DNA"/>
</dbReference>
<comment type="caution">
    <text evidence="2">The sequence shown here is derived from an EMBL/GenBank/DDBJ whole genome shotgun (WGS) entry which is preliminary data.</text>
</comment>
<organism evidence="2 3">
    <name type="scientific">Photobacterium leiognathi subsp. mandapamensis</name>
    <name type="common">Photobacterium mandapamensis</name>
    <dbReference type="NCBI Taxonomy" id="48408"/>
    <lineage>
        <taxon>Bacteria</taxon>
        <taxon>Pseudomonadati</taxon>
        <taxon>Pseudomonadota</taxon>
        <taxon>Gammaproteobacteria</taxon>
        <taxon>Vibrionales</taxon>
        <taxon>Vibrionaceae</taxon>
        <taxon>Photobacterium</taxon>
    </lineage>
</organism>
<dbReference type="AlphaFoldDB" id="A0A2T3KYZ5"/>
<evidence type="ECO:0000313" key="2">
    <source>
        <dbReference type="EMBL" id="PSV13029.1"/>
    </source>
</evidence>
<dbReference type="SUPFAM" id="SSF50969">
    <property type="entry name" value="YVTN repeat-like/Quinoprotein amine dehydrogenase"/>
    <property type="match status" value="1"/>
</dbReference>
<dbReference type="RefSeq" id="WP_107184417.1">
    <property type="nucleotide sequence ID" value="NZ_PYNS01000002.1"/>
</dbReference>
<name>A0A2T3KYZ5_PHOLD</name>
<keyword evidence="1" id="KW-0732">Signal</keyword>
<gene>
    <name evidence="2" type="ORF">C0W93_04750</name>
</gene>
<dbReference type="InterPro" id="IPR046312">
    <property type="entry name" value="DUF6454"/>
</dbReference>
<dbReference type="Pfam" id="PF20055">
    <property type="entry name" value="DUF6454"/>
    <property type="match status" value="1"/>
</dbReference>
<evidence type="ECO:0000256" key="1">
    <source>
        <dbReference type="SAM" id="SignalP"/>
    </source>
</evidence>
<feature type="chain" id="PRO_5015623921" description="WD40 repeat domain-containing protein" evidence="1">
    <location>
        <begin position="19"/>
        <end position="302"/>
    </location>
</feature>
<feature type="signal peptide" evidence="1">
    <location>
        <begin position="1"/>
        <end position="18"/>
    </location>
</feature>
<evidence type="ECO:0000313" key="3">
    <source>
        <dbReference type="Proteomes" id="UP000240530"/>
    </source>
</evidence>